<dbReference type="PANTHER" id="PTHR15394">
    <property type="entry name" value="SERINE HYDROLASE RBBP9"/>
    <property type="match status" value="1"/>
</dbReference>
<comment type="caution">
    <text evidence="1">The sequence shown here is derived from an EMBL/GenBank/DDBJ whole genome shotgun (WGS) entry which is preliminary data.</text>
</comment>
<gene>
    <name evidence="1" type="ORF">HNQ92_004418</name>
</gene>
<evidence type="ECO:0000313" key="1">
    <source>
        <dbReference type="EMBL" id="MBB5286258.1"/>
    </source>
</evidence>
<accession>A0A840U1L0</accession>
<reference evidence="1 2" key="1">
    <citation type="submission" date="2020-08" db="EMBL/GenBank/DDBJ databases">
        <title>Genomic Encyclopedia of Type Strains, Phase IV (KMG-IV): sequencing the most valuable type-strain genomes for metagenomic binning, comparative biology and taxonomic classification.</title>
        <authorList>
            <person name="Goeker M."/>
        </authorList>
    </citation>
    <scope>NUCLEOTIDE SEQUENCE [LARGE SCALE GENOMIC DNA]</scope>
    <source>
        <strain evidence="1 2">DSM 105074</strain>
    </source>
</reference>
<dbReference type="Proteomes" id="UP000557307">
    <property type="component" value="Unassembled WGS sequence"/>
</dbReference>
<keyword evidence="2" id="KW-1185">Reference proteome</keyword>
<organism evidence="1 2">
    <name type="scientific">Rhabdobacter roseus</name>
    <dbReference type="NCBI Taxonomy" id="1655419"/>
    <lineage>
        <taxon>Bacteria</taxon>
        <taxon>Pseudomonadati</taxon>
        <taxon>Bacteroidota</taxon>
        <taxon>Cytophagia</taxon>
        <taxon>Cytophagales</taxon>
        <taxon>Cytophagaceae</taxon>
        <taxon>Rhabdobacter</taxon>
    </lineage>
</organism>
<dbReference type="GO" id="GO:0016787">
    <property type="term" value="F:hydrolase activity"/>
    <property type="evidence" value="ECO:0007669"/>
    <property type="project" value="InterPro"/>
</dbReference>
<dbReference type="InterPro" id="IPR029058">
    <property type="entry name" value="AB_hydrolase_fold"/>
</dbReference>
<dbReference type="Gene3D" id="3.40.50.1820">
    <property type="entry name" value="alpha/beta hydrolase"/>
    <property type="match status" value="1"/>
</dbReference>
<dbReference type="InterPro" id="IPR010662">
    <property type="entry name" value="RBBP9/YdeN"/>
</dbReference>
<dbReference type="Pfam" id="PF06821">
    <property type="entry name" value="Ser_hydrolase"/>
    <property type="match status" value="1"/>
</dbReference>
<evidence type="ECO:0008006" key="3">
    <source>
        <dbReference type="Google" id="ProtNLM"/>
    </source>
</evidence>
<protein>
    <recommendedName>
        <fullName evidence="3">Alpha/beta hydrolase</fullName>
    </recommendedName>
</protein>
<dbReference type="EMBL" id="JACHGF010000009">
    <property type="protein sequence ID" value="MBB5286258.1"/>
    <property type="molecule type" value="Genomic_DNA"/>
</dbReference>
<dbReference type="PANTHER" id="PTHR15394:SF3">
    <property type="entry name" value="SERINE HYDROLASE RBBP9"/>
    <property type="match status" value="1"/>
</dbReference>
<dbReference type="AlphaFoldDB" id="A0A840U1L0"/>
<evidence type="ECO:0000313" key="2">
    <source>
        <dbReference type="Proteomes" id="UP000557307"/>
    </source>
</evidence>
<dbReference type="RefSeq" id="WP_184177243.1">
    <property type="nucleotide sequence ID" value="NZ_JACHGF010000009.1"/>
</dbReference>
<dbReference type="SUPFAM" id="SSF53474">
    <property type="entry name" value="alpha/beta-Hydrolases"/>
    <property type="match status" value="1"/>
</dbReference>
<sequence length="184" mass="20719">MNKQVIFIHGAGEGAYQEDALLAKSLQKELGPDYDVRYLEMPDEDNAPYDAWKQIIENELHQLQKPVVFVGHSVGASHLAKILTEIEAPTPITGVFLLNAPFWGGEGWLYEGYKELELPKDIASKLPKEARVFLYHTHDDEVVPFDHMALYAKLLPQATRREIDQGGHQLNYDLAPVAADIKVL</sequence>
<name>A0A840U1L0_9BACT</name>
<proteinExistence type="predicted"/>